<comment type="caution">
    <text evidence="2">The sequence shown here is derived from an EMBL/GenBank/DDBJ whole genome shotgun (WGS) entry which is preliminary data.</text>
</comment>
<organism evidence="2 3">
    <name type="scientific">Desmophyllum pertusum</name>
    <dbReference type="NCBI Taxonomy" id="174260"/>
    <lineage>
        <taxon>Eukaryota</taxon>
        <taxon>Metazoa</taxon>
        <taxon>Cnidaria</taxon>
        <taxon>Anthozoa</taxon>
        <taxon>Hexacorallia</taxon>
        <taxon>Scleractinia</taxon>
        <taxon>Caryophylliina</taxon>
        <taxon>Caryophylliidae</taxon>
        <taxon>Desmophyllum</taxon>
    </lineage>
</organism>
<evidence type="ECO:0000313" key="2">
    <source>
        <dbReference type="EMBL" id="KAJ7355991.1"/>
    </source>
</evidence>
<name>A0A9W9YKP7_9CNID</name>
<gene>
    <name evidence="2" type="ORF">OS493_027385</name>
</gene>
<dbReference type="AlphaFoldDB" id="A0A9W9YKP7"/>
<protein>
    <recommendedName>
        <fullName evidence="1">Integrase core domain-containing protein</fullName>
    </recommendedName>
</protein>
<evidence type="ECO:0000313" key="3">
    <source>
        <dbReference type="Proteomes" id="UP001163046"/>
    </source>
</evidence>
<reference evidence="2" key="1">
    <citation type="submission" date="2023-01" db="EMBL/GenBank/DDBJ databases">
        <title>Genome assembly of the deep-sea coral Lophelia pertusa.</title>
        <authorList>
            <person name="Herrera S."/>
            <person name="Cordes E."/>
        </authorList>
    </citation>
    <scope>NUCLEOTIDE SEQUENCE</scope>
    <source>
        <strain evidence="2">USNM1676648</strain>
        <tissue evidence="2">Polyp</tissue>
    </source>
</reference>
<feature type="domain" description="Integrase core" evidence="1">
    <location>
        <begin position="153"/>
        <end position="332"/>
    </location>
</feature>
<accession>A0A9W9YKP7</accession>
<dbReference type="EMBL" id="MU827326">
    <property type="protein sequence ID" value="KAJ7355991.1"/>
    <property type="molecule type" value="Genomic_DNA"/>
</dbReference>
<dbReference type="Proteomes" id="UP001163046">
    <property type="component" value="Unassembled WGS sequence"/>
</dbReference>
<dbReference type="PANTHER" id="PTHR46791">
    <property type="entry name" value="EXPRESSED PROTEIN"/>
    <property type="match status" value="1"/>
</dbReference>
<dbReference type="PANTHER" id="PTHR46791:SF13">
    <property type="entry name" value="CLR5 DOMAIN-CONTAINING PROTEIN"/>
    <property type="match status" value="1"/>
</dbReference>
<sequence length="410" mass="47998">MVLYCQGCGTKVCEGAKYCYNCGAGEDSFQNDPERATIEHYFHLGYKYDVIISFMRSQHDICMDLRTLKRRLVKYNLSRKETWRDEEEVKSLIKEEMQGSGCLSGYRKMWHVLKIKHNVHVPRSMVAKLLHDLDPEASSLRKKKKLKRRQYLSHGPNQCWHIDGYDKLKPFGFPIHAAVDGYSRKVLWVETERSNNLPEITAKYYLECVKEHGFCPLQTRTDCGTENGTIAAMQCYFRSEDDAPYSGERAHVFGTSTTNQRIENWWSHYKKSSSSWWIQFFKDLVDSGQVDIANEIHKECLWFCFHGILQQELYDMKLYWNTHHIRPSRHDTVGGVPDVLFQLPEQSAAFDCSVTVPKEKIAEMESNCDYETEENVFQEYFHYVMAEEGLLYPSKHEEALHLFHFLISVS</sequence>
<dbReference type="Pfam" id="PF24764">
    <property type="entry name" value="rva_4"/>
    <property type="match status" value="1"/>
</dbReference>
<proteinExistence type="predicted"/>
<dbReference type="InterPro" id="IPR058913">
    <property type="entry name" value="Integrase_dom_put"/>
</dbReference>
<dbReference type="OrthoDB" id="6119988at2759"/>
<keyword evidence="3" id="KW-1185">Reference proteome</keyword>
<evidence type="ECO:0000259" key="1">
    <source>
        <dbReference type="Pfam" id="PF24764"/>
    </source>
</evidence>